<protein>
    <submittedName>
        <fullName evidence="1">Arsenical resistance operon trans-acting repressor ArsD</fullName>
    </submittedName>
</protein>
<dbReference type="KEGG" id="amt:Amet_0985"/>
<dbReference type="AlphaFoldDB" id="A6TLY4"/>
<name>A6TLY4_ALKMQ</name>
<dbReference type="Pfam" id="PF06953">
    <property type="entry name" value="ArsD"/>
    <property type="match status" value="1"/>
</dbReference>
<dbReference type="eggNOG" id="ENOG5032RMG">
    <property type="taxonomic scope" value="Bacteria"/>
</dbReference>
<dbReference type="GO" id="GO:0045892">
    <property type="term" value="P:negative regulation of DNA-templated transcription"/>
    <property type="evidence" value="ECO:0007669"/>
    <property type="project" value="InterPro"/>
</dbReference>
<evidence type="ECO:0000313" key="2">
    <source>
        <dbReference type="Proteomes" id="UP000001572"/>
    </source>
</evidence>
<dbReference type="EMBL" id="CP000724">
    <property type="protein sequence ID" value="ABR47202.1"/>
    <property type="molecule type" value="Genomic_DNA"/>
</dbReference>
<proteinExistence type="predicted"/>
<dbReference type="GO" id="GO:0046685">
    <property type="term" value="P:response to arsenic-containing substance"/>
    <property type="evidence" value="ECO:0007669"/>
    <property type="project" value="InterPro"/>
</dbReference>
<keyword evidence="2" id="KW-1185">Reference proteome</keyword>
<dbReference type="HOGENOM" id="CLU_120868_1_0_9"/>
<dbReference type="RefSeq" id="WP_012062244.1">
    <property type="nucleotide sequence ID" value="NC_009633.1"/>
</dbReference>
<evidence type="ECO:0000313" key="1">
    <source>
        <dbReference type="EMBL" id="ABR47202.1"/>
    </source>
</evidence>
<gene>
    <name evidence="1" type="ordered locus">Amet_0985</name>
</gene>
<dbReference type="Gene3D" id="3.40.30.10">
    <property type="entry name" value="Glutaredoxin"/>
    <property type="match status" value="1"/>
</dbReference>
<accession>A6TLY4</accession>
<dbReference type="InterPro" id="IPR010712">
    <property type="entry name" value="Arsenical-R_ArsD"/>
</dbReference>
<dbReference type="GO" id="GO:0003677">
    <property type="term" value="F:DNA binding"/>
    <property type="evidence" value="ECO:0007669"/>
    <property type="project" value="InterPro"/>
</dbReference>
<organism evidence="1 2">
    <name type="scientific">Alkaliphilus metalliredigens (strain QYMF)</name>
    <dbReference type="NCBI Taxonomy" id="293826"/>
    <lineage>
        <taxon>Bacteria</taxon>
        <taxon>Bacillati</taxon>
        <taxon>Bacillota</taxon>
        <taxon>Clostridia</taxon>
        <taxon>Peptostreptococcales</taxon>
        <taxon>Natronincolaceae</taxon>
        <taxon>Alkaliphilus</taxon>
    </lineage>
</organism>
<reference evidence="2" key="1">
    <citation type="journal article" date="2016" name="Genome Announc.">
        <title>Complete genome sequence of Alkaliphilus metalliredigens strain QYMF, an alkaliphilic and metal-reducing bacterium isolated from borax-contaminated leachate ponds.</title>
        <authorList>
            <person name="Hwang C."/>
            <person name="Copeland A."/>
            <person name="Lucas S."/>
            <person name="Lapidus A."/>
            <person name="Barry K."/>
            <person name="Detter J.C."/>
            <person name="Glavina Del Rio T."/>
            <person name="Hammon N."/>
            <person name="Israni S."/>
            <person name="Dalin E."/>
            <person name="Tice H."/>
            <person name="Pitluck S."/>
            <person name="Chertkov O."/>
            <person name="Brettin T."/>
            <person name="Bruce D."/>
            <person name="Han C."/>
            <person name="Schmutz J."/>
            <person name="Larimer F."/>
            <person name="Land M.L."/>
            <person name="Hauser L."/>
            <person name="Kyrpides N."/>
            <person name="Mikhailova N."/>
            <person name="Ye Q."/>
            <person name="Zhou J."/>
            <person name="Richardson P."/>
            <person name="Fields M.W."/>
        </authorList>
    </citation>
    <scope>NUCLEOTIDE SEQUENCE [LARGE SCALE GENOMIC DNA]</scope>
    <source>
        <strain evidence="2">QYMF</strain>
    </source>
</reference>
<dbReference type="NCBIfam" id="NF033727">
    <property type="entry name" value="chaperon_ArsD"/>
    <property type="match status" value="1"/>
</dbReference>
<sequence>MKIEIYDPPMCCSSGICGPSVDDTLIKLNEDIELLKKEYPDASVERYMITQQPLKFRENEAVFKMVKEKGKEILPITTVNGKIIKYSGYATYEEIQTHL</sequence>
<dbReference type="OrthoDB" id="9801358at2"/>
<dbReference type="STRING" id="293826.Amet_0985"/>
<dbReference type="Proteomes" id="UP000001572">
    <property type="component" value="Chromosome"/>
</dbReference>